<dbReference type="InterPro" id="IPR036397">
    <property type="entry name" value="RNaseH_sf"/>
</dbReference>
<name>A0AAD8Z4U1_9TELE</name>
<dbReference type="GO" id="GO:0003676">
    <property type="term" value="F:nucleic acid binding"/>
    <property type="evidence" value="ECO:0007669"/>
    <property type="project" value="InterPro"/>
</dbReference>
<protein>
    <recommendedName>
        <fullName evidence="3">Tc1-like transposase DDE domain-containing protein</fullName>
    </recommendedName>
</protein>
<gene>
    <name evidence="1" type="ORF">P4O66_013346</name>
</gene>
<proteinExistence type="predicted"/>
<comment type="caution">
    <text evidence="1">The sequence shown here is derived from an EMBL/GenBank/DDBJ whole genome shotgun (WGS) entry which is preliminary data.</text>
</comment>
<accession>A0AAD8Z4U1</accession>
<reference evidence="1" key="1">
    <citation type="submission" date="2023-03" db="EMBL/GenBank/DDBJ databases">
        <title>Electrophorus voltai genome.</title>
        <authorList>
            <person name="Bian C."/>
        </authorList>
    </citation>
    <scope>NUCLEOTIDE SEQUENCE</scope>
    <source>
        <strain evidence="1">CB-2022</strain>
        <tissue evidence="1">Muscle</tissue>
    </source>
</reference>
<evidence type="ECO:0000313" key="2">
    <source>
        <dbReference type="Proteomes" id="UP001239994"/>
    </source>
</evidence>
<dbReference type="AlphaFoldDB" id="A0AAD8Z4U1"/>
<evidence type="ECO:0008006" key="3">
    <source>
        <dbReference type="Google" id="ProtNLM"/>
    </source>
</evidence>
<evidence type="ECO:0000313" key="1">
    <source>
        <dbReference type="EMBL" id="KAK1791330.1"/>
    </source>
</evidence>
<dbReference type="EMBL" id="JAROKS010000020">
    <property type="protein sequence ID" value="KAK1791330.1"/>
    <property type="molecule type" value="Genomic_DNA"/>
</dbReference>
<organism evidence="1 2">
    <name type="scientific">Electrophorus voltai</name>
    <dbReference type="NCBI Taxonomy" id="2609070"/>
    <lineage>
        <taxon>Eukaryota</taxon>
        <taxon>Metazoa</taxon>
        <taxon>Chordata</taxon>
        <taxon>Craniata</taxon>
        <taxon>Vertebrata</taxon>
        <taxon>Euteleostomi</taxon>
        <taxon>Actinopterygii</taxon>
        <taxon>Neopterygii</taxon>
        <taxon>Teleostei</taxon>
        <taxon>Ostariophysi</taxon>
        <taxon>Gymnotiformes</taxon>
        <taxon>Gymnotoidei</taxon>
        <taxon>Gymnotidae</taxon>
        <taxon>Electrophorus</taxon>
    </lineage>
</organism>
<sequence length="117" mass="12889">MHWSPQCPDLNFIENLWDVLEKILRSGPNHPSSIQDLGCKQSPEFWAASTAVGSAGLEWAELEHTTLEREMQGVGSDRVGRAGESRAGVGRVRVAVYWSGQEGVKAQWAGLEWVGLE</sequence>
<keyword evidence="2" id="KW-1185">Reference proteome</keyword>
<dbReference type="Proteomes" id="UP001239994">
    <property type="component" value="Unassembled WGS sequence"/>
</dbReference>
<dbReference type="Gene3D" id="3.30.420.10">
    <property type="entry name" value="Ribonuclease H-like superfamily/Ribonuclease H"/>
    <property type="match status" value="1"/>
</dbReference>